<keyword evidence="7" id="KW-0547">Nucleotide-binding</keyword>
<accession>A2G536</accession>
<evidence type="ECO:0000256" key="12">
    <source>
        <dbReference type="ARBA" id="ARBA00023137"/>
    </source>
</evidence>
<evidence type="ECO:0000256" key="9">
    <source>
        <dbReference type="ARBA" id="ARBA00022840"/>
    </source>
</evidence>
<keyword evidence="18" id="KW-1185">Reference proteome</keyword>
<dbReference type="InParanoid" id="A2G536"/>
<evidence type="ECO:0000256" key="5">
    <source>
        <dbReference type="ARBA" id="ARBA00022692"/>
    </source>
</evidence>
<evidence type="ECO:0000256" key="13">
    <source>
        <dbReference type="ARBA" id="ARBA00023157"/>
    </source>
</evidence>
<feature type="domain" description="ALK/LTK-like glycine-rich" evidence="16">
    <location>
        <begin position="1"/>
        <end position="173"/>
    </location>
</feature>
<reference evidence="17" key="1">
    <citation type="submission" date="2006-10" db="EMBL/GenBank/DDBJ databases">
        <authorList>
            <person name="Amadeo P."/>
            <person name="Zhao Q."/>
            <person name="Wortman J."/>
            <person name="Fraser-Liggett C."/>
            <person name="Carlton J."/>
        </authorList>
    </citation>
    <scope>NUCLEOTIDE SEQUENCE</scope>
    <source>
        <strain evidence="17">G3</strain>
    </source>
</reference>
<dbReference type="RefSeq" id="XP_001300659.1">
    <property type="nucleotide sequence ID" value="XM_001300658.1"/>
</dbReference>
<dbReference type="GO" id="GO:0005524">
    <property type="term" value="F:ATP binding"/>
    <property type="evidence" value="ECO:0007669"/>
    <property type="project" value="UniProtKB-KW"/>
</dbReference>
<keyword evidence="11" id="KW-0472">Membrane</keyword>
<keyword evidence="12" id="KW-0829">Tyrosine-protein kinase</keyword>
<organism evidence="17 18">
    <name type="scientific">Trichomonas vaginalis (strain ATCC PRA-98 / G3)</name>
    <dbReference type="NCBI Taxonomy" id="412133"/>
    <lineage>
        <taxon>Eukaryota</taxon>
        <taxon>Metamonada</taxon>
        <taxon>Parabasalia</taxon>
        <taxon>Trichomonadida</taxon>
        <taxon>Trichomonadidae</taxon>
        <taxon>Trichomonas</taxon>
    </lineage>
</organism>
<dbReference type="EC" id="2.7.10.1" evidence="2"/>
<gene>
    <name evidence="17" type="ORF">TVAG_208330</name>
</gene>
<name>A2G536_TRIV3</name>
<dbReference type="Pfam" id="PF12810">
    <property type="entry name" value="ALK_LTK_GRD"/>
    <property type="match status" value="1"/>
</dbReference>
<reference evidence="17" key="2">
    <citation type="journal article" date="2007" name="Science">
        <title>Draft genome sequence of the sexually transmitted pathogen Trichomonas vaginalis.</title>
        <authorList>
            <person name="Carlton J.M."/>
            <person name="Hirt R.P."/>
            <person name="Silva J.C."/>
            <person name="Delcher A.L."/>
            <person name="Schatz M."/>
            <person name="Zhao Q."/>
            <person name="Wortman J.R."/>
            <person name="Bidwell S.L."/>
            <person name="Alsmark U.C.M."/>
            <person name="Besteiro S."/>
            <person name="Sicheritz-Ponten T."/>
            <person name="Noel C.J."/>
            <person name="Dacks J.B."/>
            <person name="Foster P.G."/>
            <person name="Simillion C."/>
            <person name="Van de Peer Y."/>
            <person name="Miranda-Saavedra D."/>
            <person name="Barton G.J."/>
            <person name="Westrop G.D."/>
            <person name="Mueller S."/>
            <person name="Dessi D."/>
            <person name="Fiori P.L."/>
            <person name="Ren Q."/>
            <person name="Paulsen I."/>
            <person name="Zhang H."/>
            <person name="Bastida-Corcuera F.D."/>
            <person name="Simoes-Barbosa A."/>
            <person name="Brown M.T."/>
            <person name="Hayes R.D."/>
            <person name="Mukherjee M."/>
            <person name="Okumura C.Y."/>
            <person name="Schneider R."/>
            <person name="Smith A.J."/>
            <person name="Vanacova S."/>
            <person name="Villalvazo M."/>
            <person name="Haas B.J."/>
            <person name="Pertea M."/>
            <person name="Feldblyum T.V."/>
            <person name="Utterback T.R."/>
            <person name="Shu C.L."/>
            <person name="Osoegawa K."/>
            <person name="de Jong P.J."/>
            <person name="Hrdy I."/>
            <person name="Horvathova L."/>
            <person name="Zubacova Z."/>
            <person name="Dolezal P."/>
            <person name="Malik S.B."/>
            <person name="Logsdon J.M. Jr."/>
            <person name="Henze K."/>
            <person name="Gupta A."/>
            <person name="Wang C.C."/>
            <person name="Dunne R.L."/>
            <person name="Upcroft J.A."/>
            <person name="Upcroft P."/>
            <person name="White O."/>
            <person name="Salzberg S.L."/>
            <person name="Tang P."/>
            <person name="Chiu C.-H."/>
            <person name="Lee Y.-S."/>
            <person name="Embley T.M."/>
            <person name="Coombs G.H."/>
            <person name="Mottram J.C."/>
            <person name="Tachezy J."/>
            <person name="Fraser-Liggett C.M."/>
            <person name="Johnson P.J."/>
        </authorList>
    </citation>
    <scope>NUCLEOTIDE SEQUENCE [LARGE SCALE GENOMIC DNA]</scope>
    <source>
        <strain evidence="17">G3</strain>
    </source>
</reference>
<dbReference type="GO" id="GO:0004714">
    <property type="term" value="F:transmembrane receptor protein tyrosine kinase activity"/>
    <property type="evidence" value="ECO:0007669"/>
    <property type="project" value="UniProtKB-EC"/>
</dbReference>
<evidence type="ECO:0000256" key="3">
    <source>
        <dbReference type="ARBA" id="ARBA00022475"/>
    </source>
</evidence>
<keyword evidence="8" id="KW-0418">Kinase</keyword>
<evidence type="ECO:0000256" key="6">
    <source>
        <dbReference type="ARBA" id="ARBA00022729"/>
    </source>
</evidence>
<evidence type="ECO:0000256" key="7">
    <source>
        <dbReference type="ARBA" id="ARBA00022741"/>
    </source>
</evidence>
<keyword evidence="13" id="KW-1015">Disulfide bond</keyword>
<dbReference type="KEGG" id="tva:4745381"/>
<keyword evidence="3" id="KW-1003">Cell membrane</keyword>
<evidence type="ECO:0000256" key="11">
    <source>
        <dbReference type="ARBA" id="ARBA00023136"/>
    </source>
</evidence>
<keyword evidence="15" id="KW-0325">Glycoprotein</keyword>
<keyword evidence="9" id="KW-0067">ATP-binding</keyword>
<protein>
    <recommendedName>
        <fullName evidence="2">receptor protein-tyrosine kinase</fullName>
        <ecNumber evidence="2">2.7.10.1</ecNumber>
    </recommendedName>
</protein>
<keyword evidence="4" id="KW-0808">Transferase</keyword>
<evidence type="ECO:0000256" key="2">
    <source>
        <dbReference type="ARBA" id="ARBA00011902"/>
    </source>
</evidence>
<evidence type="ECO:0000259" key="16">
    <source>
        <dbReference type="Pfam" id="PF12810"/>
    </source>
</evidence>
<keyword evidence="14" id="KW-0675">Receptor</keyword>
<dbReference type="InterPro" id="IPR055163">
    <property type="entry name" value="ALK/LTK-like_GRD"/>
</dbReference>
<evidence type="ECO:0000313" key="18">
    <source>
        <dbReference type="Proteomes" id="UP000001542"/>
    </source>
</evidence>
<dbReference type="AlphaFoldDB" id="A2G536"/>
<evidence type="ECO:0000256" key="4">
    <source>
        <dbReference type="ARBA" id="ARBA00022679"/>
    </source>
</evidence>
<evidence type="ECO:0000256" key="14">
    <source>
        <dbReference type="ARBA" id="ARBA00023170"/>
    </source>
</evidence>
<keyword evidence="6" id="KW-0732">Signal</keyword>
<sequence length="203" mass="21373">MVAASGGSIEWLISTPTPAGGLFSIDSNSSLRDTGSYIFTVYGANQTHAGYGYNENCVQGTFGIAGYIVNDNVDWGAIGGNGYYAGCSTSNSGGSTGGSSFISGHPGCDAISNESSSFENIIHTGQPIHYSNISFFNTKMIDGQNKIPVPWSHYDEINETGHNGNGFVRITVLDEAIVLTCKPINSLSSINILPHLVFISLSS</sequence>
<dbReference type="VEuPathDB" id="TrichDB:TVAG_208330"/>
<evidence type="ECO:0000256" key="8">
    <source>
        <dbReference type="ARBA" id="ARBA00022777"/>
    </source>
</evidence>
<evidence type="ECO:0000313" key="17">
    <source>
        <dbReference type="EMBL" id="EAX87729.1"/>
    </source>
</evidence>
<dbReference type="Proteomes" id="UP000001542">
    <property type="component" value="Unassembled WGS sequence"/>
</dbReference>
<proteinExistence type="predicted"/>
<keyword evidence="5" id="KW-0812">Transmembrane</keyword>
<evidence type="ECO:0000256" key="1">
    <source>
        <dbReference type="ARBA" id="ARBA00004251"/>
    </source>
</evidence>
<evidence type="ECO:0000256" key="10">
    <source>
        <dbReference type="ARBA" id="ARBA00022989"/>
    </source>
</evidence>
<dbReference type="VEuPathDB" id="TrichDB:TVAGG3_0360060"/>
<dbReference type="EMBL" id="DS114407">
    <property type="protein sequence ID" value="EAX87729.1"/>
    <property type="molecule type" value="Genomic_DNA"/>
</dbReference>
<keyword evidence="10" id="KW-1133">Transmembrane helix</keyword>
<dbReference type="GO" id="GO:0005886">
    <property type="term" value="C:plasma membrane"/>
    <property type="evidence" value="ECO:0007669"/>
    <property type="project" value="UniProtKB-SubCell"/>
</dbReference>
<evidence type="ECO:0000256" key="15">
    <source>
        <dbReference type="ARBA" id="ARBA00023180"/>
    </source>
</evidence>
<comment type="subcellular location">
    <subcellularLocation>
        <location evidence="1">Cell membrane</location>
        <topology evidence="1">Single-pass type I membrane protein</topology>
    </subcellularLocation>
</comment>